<dbReference type="Proteomes" id="UP000218831">
    <property type="component" value="Unassembled WGS sequence"/>
</dbReference>
<keyword evidence="1" id="KW-0175">Coiled coil</keyword>
<evidence type="ECO:0008006" key="4">
    <source>
        <dbReference type="Google" id="ProtNLM"/>
    </source>
</evidence>
<accession>A0A2A2GD54</accession>
<dbReference type="Pfam" id="PF11172">
    <property type="entry name" value="DUF2959"/>
    <property type="match status" value="1"/>
</dbReference>
<comment type="caution">
    <text evidence="2">The sequence shown here is derived from an EMBL/GenBank/DDBJ whole genome shotgun (WGS) entry which is preliminary data.</text>
</comment>
<proteinExistence type="predicted"/>
<organism evidence="2 3">
    <name type="scientific">Fodinibius salipaludis</name>
    <dbReference type="NCBI Taxonomy" id="2032627"/>
    <lineage>
        <taxon>Bacteria</taxon>
        <taxon>Pseudomonadati</taxon>
        <taxon>Balneolota</taxon>
        <taxon>Balneolia</taxon>
        <taxon>Balneolales</taxon>
        <taxon>Balneolaceae</taxon>
        <taxon>Fodinibius</taxon>
    </lineage>
</organism>
<evidence type="ECO:0000313" key="2">
    <source>
        <dbReference type="EMBL" id="PAU94785.1"/>
    </source>
</evidence>
<reference evidence="2 3" key="1">
    <citation type="submission" date="2017-08" db="EMBL/GenBank/DDBJ databases">
        <title>Aliifodinibius alkalisoli sp. nov., isolated from saline alkaline soil.</title>
        <authorList>
            <person name="Liu D."/>
            <person name="Zhang G."/>
        </authorList>
    </citation>
    <scope>NUCLEOTIDE SEQUENCE [LARGE SCALE GENOMIC DNA]</scope>
    <source>
        <strain evidence="2 3">WN023</strain>
    </source>
</reference>
<dbReference type="InterPro" id="IPR021342">
    <property type="entry name" value="DUF2959"/>
</dbReference>
<dbReference type="SUPFAM" id="SSF58113">
    <property type="entry name" value="Apolipoprotein A-I"/>
    <property type="match status" value="1"/>
</dbReference>
<feature type="coiled-coil region" evidence="1">
    <location>
        <begin position="147"/>
        <end position="174"/>
    </location>
</feature>
<evidence type="ECO:0000313" key="3">
    <source>
        <dbReference type="Proteomes" id="UP000218831"/>
    </source>
</evidence>
<sequence>MDNDIQEASRQLDATGASLDELLRPGQTDIKQAFNAYSKNVEKMATMEKKFAKHAKQMKKQGINYFEEWKKEGTEYKNPSIQELSDQRRSEVKTIYDKIAENSIGVDESFKTHVSDLKEIQTFLSNDLTQKGITSISPTSDKVVRDGNNLKYEIQKLQTAIQNARTEMAQAGTN</sequence>
<keyword evidence="3" id="KW-1185">Reference proteome</keyword>
<gene>
    <name evidence="2" type="ORF">CK503_04735</name>
</gene>
<dbReference type="EMBL" id="NSKE01000003">
    <property type="protein sequence ID" value="PAU94785.1"/>
    <property type="molecule type" value="Genomic_DNA"/>
</dbReference>
<dbReference type="AlphaFoldDB" id="A0A2A2GD54"/>
<protein>
    <recommendedName>
        <fullName evidence="4">DUF5082 domain-containing protein</fullName>
    </recommendedName>
</protein>
<name>A0A2A2GD54_9BACT</name>
<evidence type="ECO:0000256" key="1">
    <source>
        <dbReference type="SAM" id="Coils"/>
    </source>
</evidence>